<evidence type="ECO:0000313" key="2">
    <source>
        <dbReference type="EMBL" id="GBF98126.1"/>
    </source>
</evidence>
<protein>
    <submittedName>
        <fullName evidence="2">Uncharacterized protein</fullName>
    </submittedName>
</protein>
<sequence length="60" mass="6382">MAPRRSPFSPRGLLALAALCVAAAAPARAQQAPAFCKGLACPRFSVLKDVKGIELRKYEP</sequence>
<organism evidence="2 3">
    <name type="scientific">Raphidocelis subcapitata</name>
    <dbReference type="NCBI Taxonomy" id="307507"/>
    <lineage>
        <taxon>Eukaryota</taxon>
        <taxon>Viridiplantae</taxon>
        <taxon>Chlorophyta</taxon>
        <taxon>core chlorophytes</taxon>
        <taxon>Chlorophyceae</taxon>
        <taxon>CS clade</taxon>
        <taxon>Sphaeropleales</taxon>
        <taxon>Selenastraceae</taxon>
        <taxon>Raphidocelis</taxon>
    </lineage>
</organism>
<feature type="non-terminal residue" evidence="2">
    <location>
        <position position="60"/>
    </location>
</feature>
<dbReference type="Proteomes" id="UP000247498">
    <property type="component" value="Unassembled WGS sequence"/>
</dbReference>
<dbReference type="InParanoid" id="A0A2V0PE62"/>
<gene>
    <name evidence="2" type="ORF">Rsub_10873</name>
</gene>
<reference evidence="2 3" key="1">
    <citation type="journal article" date="2018" name="Sci. Rep.">
        <title>Raphidocelis subcapitata (=Pseudokirchneriella subcapitata) provides an insight into genome evolution and environmental adaptations in the Sphaeropleales.</title>
        <authorList>
            <person name="Suzuki S."/>
            <person name="Yamaguchi H."/>
            <person name="Nakajima N."/>
            <person name="Kawachi M."/>
        </authorList>
    </citation>
    <scope>NUCLEOTIDE SEQUENCE [LARGE SCALE GENOMIC DNA]</scope>
    <source>
        <strain evidence="2 3">NIES-35</strain>
    </source>
</reference>
<name>A0A2V0PE62_9CHLO</name>
<comment type="caution">
    <text evidence="2">The sequence shown here is derived from an EMBL/GenBank/DDBJ whole genome shotgun (WGS) entry which is preliminary data.</text>
</comment>
<evidence type="ECO:0000256" key="1">
    <source>
        <dbReference type="SAM" id="SignalP"/>
    </source>
</evidence>
<evidence type="ECO:0000313" key="3">
    <source>
        <dbReference type="Proteomes" id="UP000247498"/>
    </source>
</evidence>
<keyword evidence="1" id="KW-0732">Signal</keyword>
<feature type="signal peptide" evidence="1">
    <location>
        <begin position="1"/>
        <end position="29"/>
    </location>
</feature>
<dbReference type="AlphaFoldDB" id="A0A2V0PE62"/>
<feature type="chain" id="PRO_5016036969" evidence="1">
    <location>
        <begin position="30"/>
        <end position="60"/>
    </location>
</feature>
<dbReference type="EMBL" id="BDRX01000116">
    <property type="protein sequence ID" value="GBF98126.1"/>
    <property type="molecule type" value="Genomic_DNA"/>
</dbReference>
<proteinExistence type="predicted"/>
<accession>A0A2V0PE62</accession>
<keyword evidence="3" id="KW-1185">Reference proteome</keyword>